<reference evidence="5 6" key="1">
    <citation type="submission" date="2018-03" db="EMBL/GenBank/DDBJ databases">
        <title>Genomic Encyclopedia of Archaeal and Bacterial Type Strains, Phase II (KMG-II): from individual species to whole genera.</title>
        <authorList>
            <person name="Goeker M."/>
        </authorList>
    </citation>
    <scope>NUCLEOTIDE SEQUENCE [LARGE SCALE GENOMIC DNA]</scope>
    <source>
        <strain evidence="5 6">DSM 28354</strain>
    </source>
</reference>
<dbReference type="Pfam" id="PF00535">
    <property type="entry name" value="Glycos_transf_2"/>
    <property type="match status" value="1"/>
</dbReference>
<keyword evidence="2" id="KW-0328">Glycosyltransferase</keyword>
<name>A0A2T0RGJ8_9BACT</name>
<comment type="similarity">
    <text evidence="1">Belongs to the glycosyltransferase 2 family.</text>
</comment>
<protein>
    <submittedName>
        <fullName evidence="5">Rhamnosyltransferase</fullName>
    </submittedName>
</protein>
<organism evidence="5 6">
    <name type="scientific">Spirosoma oryzae</name>
    <dbReference type="NCBI Taxonomy" id="1469603"/>
    <lineage>
        <taxon>Bacteria</taxon>
        <taxon>Pseudomonadati</taxon>
        <taxon>Bacteroidota</taxon>
        <taxon>Cytophagia</taxon>
        <taxon>Cytophagales</taxon>
        <taxon>Cytophagaceae</taxon>
        <taxon>Spirosoma</taxon>
    </lineage>
</organism>
<keyword evidence="3 5" id="KW-0808">Transferase</keyword>
<dbReference type="PANTHER" id="PTHR43179">
    <property type="entry name" value="RHAMNOSYLTRANSFERASE WBBL"/>
    <property type="match status" value="1"/>
</dbReference>
<evidence type="ECO:0000256" key="1">
    <source>
        <dbReference type="ARBA" id="ARBA00006739"/>
    </source>
</evidence>
<evidence type="ECO:0000259" key="4">
    <source>
        <dbReference type="Pfam" id="PF00535"/>
    </source>
</evidence>
<dbReference type="RefSeq" id="WP_170108822.1">
    <property type="nucleotide sequence ID" value="NZ_PVTE01000059.1"/>
</dbReference>
<sequence>MSTIINLSKIAGVVVLYNSSYSVYSNIASYVCQVEKLYVVDNSTQPNYELIELLSRENKVIYHSFNGNKGIATALNWAANRAISDGFMVLLTMDDDTRTPHGMVHEMVNFWNQYPRQIGILSGHHHTRPLEDFKLDKVSSKELPYTLTSGNLLSLEAFQLVGLFRDDFFIDHVDHEYGLRLNRAGFSVVEMKNICLEHRLGYTQQITVGKHVLFTYGSHSPTRLYYFARNGVYMVRRDFKENPRFAYTVIKELTKRWIKALFLQKNRFERIGMLMKGINHGWNGKLGEYNTGEKY</sequence>
<keyword evidence="6" id="KW-1185">Reference proteome</keyword>
<feature type="domain" description="Glycosyltransferase 2-like" evidence="4">
    <location>
        <begin position="14"/>
        <end position="126"/>
    </location>
</feature>
<dbReference type="InterPro" id="IPR001173">
    <property type="entry name" value="Glyco_trans_2-like"/>
</dbReference>
<evidence type="ECO:0000313" key="5">
    <source>
        <dbReference type="EMBL" id="PRY20285.1"/>
    </source>
</evidence>
<dbReference type="Gene3D" id="3.90.550.10">
    <property type="entry name" value="Spore Coat Polysaccharide Biosynthesis Protein SpsA, Chain A"/>
    <property type="match status" value="1"/>
</dbReference>
<comment type="caution">
    <text evidence="5">The sequence shown here is derived from an EMBL/GenBank/DDBJ whole genome shotgun (WGS) entry which is preliminary data.</text>
</comment>
<gene>
    <name evidence="5" type="ORF">CLV58_1594</name>
</gene>
<evidence type="ECO:0000313" key="6">
    <source>
        <dbReference type="Proteomes" id="UP000238375"/>
    </source>
</evidence>
<dbReference type="EMBL" id="PVTE01000059">
    <property type="protein sequence ID" value="PRY20285.1"/>
    <property type="molecule type" value="Genomic_DNA"/>
</dbReference>
<proteinExistence type="inferred from homology"/>
<evidence type="ECO:0000256" key="2">
    <source>
        <dbReference type="ARBA" id="ARBA00022676"/>
    </source>
</evidence>
<dbReference type="GO" id="GO:0016757">
    <property type="term" value="F:glycosyltransferase activity"/>
    <property type="evidence" value="ECO:0007669"/>
    <property type="project" value="UniProtKB-KW"/>
</dbReference>
<dbReference type="AlphaFoldDB" id="A0A2T0RGJ8"/>
<dbReference type="PANTHER" id="PTHR43179:SF12">
    <property type="entry name" value="GALACTOFURANOSYLTRANSFERASE GLFT2"/>
    <property type="match status" value="1"/>
</dbReference>
<dbReference type="Proteomes" id="UP000238375">
    <property type="component" value="Unassembled WGS sequence"/>
</dbReference>
<accession>A0A2T0RGJ8</accession>
<dbReference type="InterPro" id="IPR029044">
    <property type="entry name" value="Nucleotide-diphossugar_trans"/>
</dbReference>
<dbReference type="SUPFAM" id="SSF53448">
    <property type="entry name" value="Nucleotide-diphospho-sugar transferases"/>
    <property type="match status" value="1"/>
</dbReference>
<evidence type="ECO:0000256" key="3">
    <source>
        <dbReference type="ARBA" id="ARBA00022679"/>
    </source>
</evidence>